<proteinExistence type="inferred from homology"/>
<organism evidence="7 8">
    <name type="scientific">Entomortierella parvispora</name>
    <dbReference type="NCBI Taxonomy" id="205924"/>
    <lineage>
        <taxon>Eukaryota</taxon>
        <taxon>Fungi</taxon>
        <taxon>Fungi incertae sedis</taxon>
        <taxon>Mucoromycota</taxon>
        <taxon>Mortierellomycotina</taxon>
        <taxon>Mortierellomycetes</taxon>
        <taxon>Mortierellales</taxon>
        <taxon>Mortierellaceae</taxon>
        <taxon>Entomortierella</taxon>
    </lineage>
</organism>
<evidence type="ECO:0000256" key="5">
    <source>
        <dbReference type="ARBA" id="ARBA00023136"/>
    </source>
</evidence>
<feature type="transmembrane region" description="Helical" evidence="6">
    <location>
        <begin position="20"/>
        <end position="45"/>
    </location>
</feature>
<evidence type="ECO:0000256" key="3">
    <source>
        <dbReference type="ARBA" id="ARBA00022692"/>
    </source>
</evidence>
<protein>
    <recommendedName>
        <fullName evidence="6">Dolichyl-diphosphooligosaccharide-protein glycosyltransferase subunit OST5</fullName>
    </recommendedName>
</protein>
<keyword evidence="4 6" id="KW-1133">Transmembrane helix</keyword>
<comment type="caution">
    <text evidence="7">The sequence shown here is derived from an EMBL/GenBank/DDBJ whole genome shotgun (WGS) entry which is preliminary data.</text>
</comment>
<evidence type="ECO:0000256" key="6">
    <source>
        <dbReference type="RuleBase" id="RU367008"/>
    </source>
</evidence>
<sequence>MSLATSELQAAWATAGPFQAPFAASSFPILALTTMTAGLFFAAKFGLAEKPVFVNDLAASVGSSIFLGFGIVFVFLAVGLYV</sequence>
<accession>A0A9P3HAQ3</accession>
<dbReference type="GO" id="GO:0008250">
    <property type="term" value="C:oligosaccharyltransferase complex"/>
    <property type="evidence" value="ECO:0007669"/>
    <property type="project" value="UniProtKB-UniRule"/>
</dbReference>
<dbReference type="EMBL" id="BQFW01000007">
    <property type="protein sequence ID" value="GJJ73212.1"/>
    <property type="molecule type" value="Genomic_DNA"/>
</dbReference>
<reference evidence="7" key="1">
    <citation type="submission" date="2021-11" db="EMBL/GenBank/DDBJ databases">
        <authorList>
            <person name="Herlambang A."/>
            <person name="Guo Y."/>
            <person name="Takashima Y."/>
            <person name="Nishizawa T."/>
        </authorList>
    </citation>
    <scope>NUCLEOTIDE SEQUENCE</scope>
    <source>
        <strain evidence="7">E1425</strain>
    </source>
</reference>
<dbReference type="AlphaFoldDB" id="A0A9P3HAQ3"/>
<evidence type="ECO:0000313" key="7">
    <source>
        <dbReference type="EMBL" id="GJJ73212.1"/>
    </source>
</evidence>
<evidence type="ECO:0000256" key="4">
    <source>
        <dbReference type="ARBA" id="ARBA00022989"/>
    </source>
</evidence>
<comment type="subunit">
    <text evidence="6">Component of the oligosaccharyltransferase (OST) complex.</text>
</comment>
<gene>
    <name evidence="7" type="ORF">EMPS_05570</name>
</gene>
<evidence type="ECO:0000256" key="1">
    <source>
        <dbReference type="ARBA" id="ARBA00004141"/>
    </source>
</evidence>
<keyword evidence="5 6" id="KW-0472">Membrane</keyword>
<dbReference type="Proteomes" id="UP000827284">
    <property type="component" value="Unassembled WGS sequence"/>
</dbReference>
<feature type="transmembrane region" description="Helical" evidence="6">
    <location>
        <begin position="57"/>
        <end position="81"/>
    </location>
</feature>
<dbReference type="GO" id="GO:0006487">
    <property type="term" value="P:protein N-linked glycosylation"/>
    <property type="evidence" value="ECO:0007669"/>
    <property type="project" value="UniProtKB-UniRule"/>
</dbReference>
<dbReference type="OrthoDB" id="18408at2759"/>
<comment type="similarity">
    <text evidence="2 6">Belongs to the OST5 family.</text>
</comment>
<keyword evidence="3 6" id="KW-0812">Transmembrane</keyword>
<reference evidence="7" key="2">
    <citation type="journal article" date="2022" name="Microbiol. Resour. Announc.">
        <title>Whole-Genome Sequence of Entomortierella parvispora E1425, a Mucoromycotan Fungus Associated with Burkholderiaceae-Related Endosymbiotic Bacteria.</title>
        <authorList>
            <person name="Herlambang A."/>
            <person name="Guo Y."/>
            <person name="Takashima Y."/>
            <person name="Narisawa K."/>
            <person name="Ohta H."/>
            <person name="Nishizawa T."/>
        </authorList>
    </citation>
    <scope>NUCLEOTIDE SEQUENCE</scope>
    <source>
        <strain evidence="7">E1425</strain>
    </source>
</reference>
<name>A0A9P3HAQ3_9FUNG</name>
<dbReference type="Pfam" id="PF05251">
    <property type="entry name" value="Ost5"/>
    <property type="match status" value="1"/>
</dbReference>
<comment type="function">
    <text evidence="6">Subunit of the oligosaccharyl transferase (OST) complex that catalyzes the initial transfer of a defined glycan (Glc(3)Man(9)GlcNAc(2) in eukaryotes) from the lipid carrier dolichol-pyrophosphate to an asparagine residue within an Asn-X-Ser/Thr consensus motif in nascent polypeptide chains, the first step in protein N-glycosylation. N-glycosylation occurs cotranslationally and the complex associates with the Sec61 complex at the channel-forming translocon complex that mediates protein translocation across the endoplasmic reticulum (ER). All subunits are required for a maximal enzyme activity.</text>
</comment>
<evidence type="ECO:0000313" key="8">
    <source>
        <dbReference type="Proteomes" id="UP000827284"/>
    </source>
</evidence>
<dbReference type="InterPro" id="IPR007915">
    <property type="entry name" value="TMEM258/Ost5"/>
</dbReference>
<evidence type="ECO:0000256" key="2">
    <source>
        <dbReference type="ARBA" id="ARBA00009825"/>
    </source>
</evidence>
<comment type="subcellular location">
    <subcellularLocation>
        <location evidence="1 6">Membrane</location>
        <topology evidence="1 6">Multi-pass membrane protein</topology>
    </subcellularLocation>
</comment>
<keyword evidence="8" id="KW-1185">Reference proteome</keyword>